<evidence type="ECO:0000313" key="2">
    <source>
        <dbReference type="Proteomes" id="UP000654573"/>
    </source>
</evidence>
<sequence>MHKIIKVFYVVLRNLIKVVDGFSPRRYMKLYNWYLKKIGVDLYGYPRFIHPTVYFDGKGYKNTHIGENVVLSKNVLILNHDYSITCGLRSIGKKVVDNEAYWLRDIYIGNNVFVGANVSILPGTTIGDNCIVGTGAVIKGIIPENSIVIGNPAKIVGKTTEWATKKEEKADYLFE</sequence>
<protein>
    <submittedName>
        <fullName evidence="1">Acyltransferase</fullName>
    </submittedName>
</protein>
<accession>A0ABR7FID1</accession>
<dbReference type="GO" id="GO:0016746">
    <property type="term" value="F:acyltransferase activity"/>
    <property type="evidence" value="ECO:0007669"/>
    <property type="project" value="UniProtKB-KW"/>
</dbReference>
<dbReference type="EMBL" id="JACOOU010000013">
    <property type="protein sequence ID" value="MBC5674967.1"/>
    <property type="molecule type" value="Genomic_DNA"/>
</dbReference>
<keyword evidence="2" id="KW-1185">Reference proteome</keyword>
<dbReference type="InterPro" id="IPR050179">
    <property type="entry name" value="Trans_hexapeptide_repeat"/>
</dbReference>
<dbReference type="Proteomes" id="UP000654573">
    <property type="component" value="Unassembled WGS sequence"/>
</dbReference>
<proteinExistence type="predicted"/>
<keyword evidence="1" id="KW-0808">Transferase</keyword>
<name>A0ABR7FID1_9FIRM</name>
<dbReference type="PANTHER" id="PTHR43300">
    <property type="entry name" value="ACETYLTRANSFERASE"/>
    <property type="match status" value="1"/>
</dbReference>
<dbReference type="InterPro" id="IPR001451">
    <property type="entry name" value="Hexapep"/>
</dbReference>
<dbReference type="InterPro" id="IPR011004">
    <property type="entry name" value="Trimer_LpxA-like_sf"/>
</dbReference>
<comment type="caution">
    <text evidence="1">The sequence shown here is derived from an EMBL/GenBank/DDBJ whole genome shotgun (WGS) entry which is preliminary data.</text>
</comment>
<evidence type="ECO:0000313" key="1">
    <source>
        <dbReference type="EMBL" id="MBC5674967.1"/>
    </source>
</evidence>
<dbReference type="CDD" id="cd04647">
    <property type="entry name" value="LbH_MAT_like"/>
    <property type="match status" value="1"/>
</dbReference>
<gene>
    <name evidence="1" type="ORF">H8S76_22280</name>
</gene>
<reference evidence="1 2" key="1">
    <citation type="submission" date="2020-08" db="EMBL/GenBank/DDBJ databases">
        <title>Genome public.</title>
        <authorList>
            <person name="Liu C."/>
            <person name="Sun Q."/>
        </authorList>
    </citation>
    <scope>NUCLEOTIDE SEQUENCE [LARGE SCALE GENOMIC DNA]</scope>
    <source>
        <strain evidence="1 2">NSJ-34</strain>
    </source>
</reference>
<organism evidence="1 2">
    <name type="scientific">Blautia celeris</name>
    <dbReference type="NCBI Taxonomy" id="2763026"/>
    <lineage>
        <taxon>Bacteria</taxon>
        <taxon>Bacillati</taxon>
        <taxon>Bacillota</taxon>
        <taxon>Clostridia</taxon>
        <taxon>Lachnospirales</taxon>
        <taxon>Lachnospiraceae</taxon>
        <taxon>Blautia</taxon>
    </lineage>
</organism>
<dbReference type="RefSeq" id="WP_103733181.1">
    <property type="nucleotide sequence ID" value="NZ_JACOOU010000013.1"/>
</dbReference>
<dbReference type="SUPFAM" id="SSF51161">
    <property type="entry name" value="Trimeric LpxA-like enzymes"/>
    <property type="match status" value="1"/>
</dbReference>
<dbReference type="Pfam" id="PF00132">
    <property type="entry name" value="Hexapep"/>
    <property type="match status" value="1"/>
</dbReference>
<keyword evidence="1" id="KW-0012">Acyltransferase</keyword>
<dbReference type="Gene3D" id="2.160.10.10">
    <property type="entry name" value="Hexapeptide repeat proteins"/>
    <property type="match status" value="1"/>
</dbReference>